<evidence type="ECO:0000313" key="3">
    <source>
        <dbReference type="Proteomes" id="UP000643525"/>
    </source>
</evidence>
<keyword evidence="3" id="KW-1185">Reference proteome</keyword>
<evidence type="ECO:0000313" key="2">
    <source>
        <dbReference type="EMBL" id="MBE1524454.1"/>
    </source>
</evidence>
<accession>A0ABR9JEV3</accession>
<dbReference type="Proteomes" id="UP000643525">
    <property type="component" value="Unassembled WGS sequence"/>
</dbReference>
<proteinExistence type="predicted"/>
<comment type="caution">
    <text evidence="2">The sequence shown here is derived from an EMBL/GenBank/DDBJ whole genome shotgun (WGS) entry which is preliminary data.</text>
</comment>
<dbReference type="EMBL" id="JADBED010000001">
    <property type="protein sequence ID" value="MBE1524454.1"/>
    <property type="molecule type" value="Genomic_DNA"/>
</dbReference>
<gene>
    <name evidence="2" type="ORF">H4W27_001572</name>
</gene>
<feature type="region of interest" description="Disordered" evidence="1">
    <location>
        <begin position="1"/>
        <end position="55"/>
    </location>
</feature>
<evidence type="ECO:0000256" key="1">
    <source>
        <dbReference type="SAM" id="MobiDB-lite"/>
    </source>
</evidence>
<organism evidence="2 3">
    <name type="scientific">Nesterenkonia lutea</name>
    <dbReference type="NCBI Taxonomy" id="272919"/>
    <lineage>
        <taxon>Bacteria</taxon>
        <taxon>Bacillati</taxon>
        <taxon>Actinomycetota</taxon>
        <taxon>Actinomycetes</taxon>
        <taxon>Micrococcales</taxon>
        <taxon>Micrococcaceae</taxon>
        <taxon>Nesterenkonia</taxon>
    </lineage>
</organism>
<feature type="compositionally biased region" description="Basic and acidic residues" evidence="1">
    <location>
        <begin position="21"/>
        <end position="36"/>
    </location>
</feature>
<reference evidence="2 3" key="1">
    <citation type="submission" date="2020-10" db="EMBL/GenBank/DDBJ databases">
        <title>Sequencing the genomes of 1000 actinobacteria strains.</title>
        <authorList>
            <person name="Klenk H.-P."/>
        </authorList>
    </citation>
    <scope>NUCLEOTIDE SEQUENCE [LARGE SCALE GENOMIC DNA]</scope>
    <source>
        <strain evidence="2 3">DSM 15666</strain>
    </source>
</reference>
<protein>
    <submittedName>
        <fullName evidence="2">Uncharacterized protein</fullName>
    </submittedName>
</protein>
<name>A0ABR9JEV3_9MICC</name>
<sequence length="55" mass="5845">MQLRLGFSVGQRPGSLGLLAEKGDVPRSSPHPESRGTPEMQTDENHPDLSGSLCA</sequence>